<feature type="compositionally biased region" description="Low complexity" evidence="1">
    <location>
        <begin position="1320"/>
        <end position="1333"/>
    </location>
</feature>
<reference evidence="3" key="1">
    <citation type="submission" date="2022-08" db="EMBL/GenBank/DDBJ databases">
        <title>Novel sulfate-reducing endosymbionts in the free-living metamonad Anaeramoeba.</title>
        <authorList>
            <person name="Jerlstrom-Hultqvist J."/>
            <person name="Cepicka I."/>
            <person name="Gallot-Lavallee L."/>
            <person name="Salas-Leiva D."/>
            <person name="Curtis B.A."/>
            <person name="Zahonova K."/>
            <person name="Pipaliya S."/>
            <person name="Dacks J."/>
            <person name="Roger A.J."/>
        </authorList>
    </citation>
    <scope>NUCLEOTIDE SEQUENCE</scope>
    <source>
        <strain evidence="3">Schooner1</strain>
    </source>
</reference>
<feature type="region of interest" description="Disordered" evidence="1">
    <location>
        <begin position="1003"/>
        <end position="1042"/>
    </location>
</feature>
<comment type="caution">
    <text evidence="3">The sequence shown here is derived from an EMBL/GenBank/DDBJ whole genome shotgun (WGS) entry which is preliminary data.</text>
</comment>
<protein>
    <submittedName>
        <fullName evidence="3">Nnp-1 protein putative nuclear protein 1 nop52</fullName>
    </submittedName>
</protein>
<feature type="region of interest" description="Disordered" evidence="1">
    <location>
        <begin position="870"/>
        <end position="909"/>
    </location>
</feature>
<dbReference type="InterPro" id="IPR013083">
    <property type="entry name" value="Znf_RING/FYVE/PHD"/>
</dbReference>
<feature type="compositionally biased region" description="Basic residues" evidence="1">
    <location>
        <begin position="1305"/>
        <end position="1316"/>
    </location>
</feature>
<dbReference type="PROSITE" id="PS51698">
    <property type="entry name" value="U_BOX"/>
    <property type="match status" value="1"/>
</dbReference>
<dbReference type="Pfam" id="PF04564">
    <property type="entry name" value="U-box"/>
    <property type="match status" value="1"/>
</dbReference>
<feature type="domain" description="U-box" evidence="2">
    <location>
        <begin position="599"/>
        <end position="672"/>
    </location>
</feature>
<organism evidence="3 4">
    <name type="scientific">Anaeramoeba flamelloides</name>
    <dbReference type="NCBI Taxonomy" id="1746091"/>
    <lineage>
        <taxon>Eukaryota</taxon>
        <taxon>Metamonada</taxon>
        <taxon>Anaeramoebidae</taxon>
        <taxon>Anaeramoeba</taxon>
    </lineage>
</organism>
<dbReference type="Proteomes" id="UP001150062">
    <property type="component" value="Unassembled WGS sequence"/>
</dbReference>
<sequence>MSDQKMIKIKLENQLVQMSLSEISQITIAAFISHLRNLHNVPIVALQIEESKTLLKATSIVSKVISPGVTVNCLSPQDFLNLDHENFTDSQNNSIRDWDEKLAEENELNDLFEELMSDVDEFLEEGKENNETFYQQKEVGLTIPQQVKVEKAEIHNFQQTTVLQSNQNQTLTNEWQLTTNLQQTHVNNTNNDQLTLDQSQQNMKNVTQVNQNQQQVHLKNNIVQSNPNQTNIIHPNQTQGQVNMNNGFQLNQNQTRSNELQLNSNQQQINVNNIHDNQTTLDQSFQTINNITQQQTNNTDILLNNTVQLNPNQTNITHLNQTQGQVNINNGLQSNQNQNQSNDMQLNSNLQQINVVNINNDQTTLNQPQQNINNVIQLNQNQQQVNLNNNTVRLNPNQTNIIHPNQIQGQVNIKTGFQLNQNQQKFNDIIQSNQIQQQINVVNTNNDQTTLNQPQQNIYNVTQVNQSQQAMNYNNSIQLNQNKNETNNNGNITGVNHLQLQQPQTLTHSRTFEEEIEMELLKNELIDFSDDEMDINANNGINTLNKKQLLDLFNGQFNDIYVQPEEEKDNVYDENTNKIINDGISQFSTNSNSVVYTATPPHELICPLTGELFVDPMKTPNGFYFEKSAILQYIQQNGKCPISNLNLSFQDLSRADDVRIYANQWRLQNSTLVNNLNNIDVNNIIYNTNNNSTEINTMTNINTNINTNTNININTNTNTNININTNTNTNKNISTDNFYIPQKNENKNQNQNQNFNNTKIQSISEDLNNKQENKNKTFNEFSISVMNNKNKFNKDWKLVLYKTKIELINSQQDKVETELLKFNFRRNNKNKAIAKLTFQGNNLIIKFANEKKCNKFSQLRTNYLIETSGGTLKPKKKMNSIKSKQPIKKSKDQNKKDMKKEKDKENEKEKGKEKTFDIDLVTKKSKLICQTQLVLSKNTLEFLTESNEKICCNILDIKYFHLQKNPFLEIDKKKYFVKFHEKSTNELFKHQIQQTKREIKLKNLSPSNDDENLNEREKENNNNNNNNNNIGNIDYSDEDNSQTNEKQLELNKNLFQIELLNKLGKSIGKGKISIQDKTLSFQEINPNKRIVSDKIVYVTFSRSKKLKRVGRLSFNSQKISFFVKFEKTKYLTQFEKKYSFGFQQTLKTHKFKIKVIKHKDDEVVDKGNITIRGNEIKIILKETTIVGKIDQVRHFKHKSNQLISRIIITEYSLTILFSKSEHREKFSKVLTLSNSFVIPEIVKAKEFEVTLIKKDTTVIAKSLIVIFDKIVSIRINGEETLKGNQDQVFLSIANNNVDDDDLDKKKKSKKSKKSKKRNEINNNNNNHNHNNNNSDIIITLLFQETKGKAYFKLKNQEQLNSIANEIKLVTPKQDPNFFKALIIKSPLKKLKKDNILEISFSDDNVKFEMENSKRNKQKIHTNVDYNKYFESLINEDNSRVIKFSIGKKKHFILEFTSKSIAKSFFKRVLKITSAYNKPKKKKK</sequence>
<evidence type="ECO:0000259" key="2">
    <source>
        <dbReference type="PROSITE" id="PS51698"/>
    </source>
</evidence>
<gene>
    <name evidence="3" type="ORF">M0813_01651</name>
</gene>
<evidence type="ECO:0000313" key="4">
    <source>
        <dbReference type="Proteomes" id="UP001150062"/>
    </source>
</evidence>
<dbReference type="InterPro" id="IPR003613">
    <property type="entry name" value="Ubox_domain"/>
</dbReference>
<feature type="compositionally biased region" description="Basic and acidic residues" evidence="1">
    <location>
        <begin position="889"/>
        <end position="909"/>
    </location>
</feature>
<keyword evidence="4" id="KW-1185">Reference proteome</keyword>
<accession>A0ABQ8Z5C9</accession>
<evidence type="ECO:0000256" key="1">
    <source>
        <dbReference type="SAM" id="MobiDB-lite"/>
    </source>
</evidence>
<dbReference type="SMART" id="SM00504">
    <property type="entry name" value="Ubox"/>
    <property type="match status" value="1"/>
</dbReference>
<dbReference type="Gene3D" id="3.30.40.10">
    <property type="entry name" value="Zinc/RING finger domain, C3HC4 (zinc finger)"/>
    <property type="match status" value="1"/>
</dbReference>
<evidence type="ECO:0000313" key="3">
    <source>
        <dbReference type="EMBL" id="KAJ6251879.1"/>
    </source>
</evidence>
<name>A0ABQ8Z5C9_9EUKA</name>
<proteinExistence type="predicted"/>
<dbReference type="EMBL" id="JAOAOG010000054">
    <property type="protein sequence ID" value="KAJ6251879.1"/>
    <property type="molecule type" value="Genomic_DNA"/>
</dbReference>
<feature type="region of interest" description="Disordered" evidence="1">
    <location>
        <begin position="1300"/>
        <end position="1333"/>
    </location>
</feature>
<dbReference type="SUPFAM" id="SSF57850">
    <property type="entry name" value="RING/U-box"/>
    <property type="match status" value="1"/>
</dbReference>